<evidence type="ECO:0000313" key="1">
    <source>
        <dbReference type="EMBL" id="KAJ8966815.1"/>
    </source>
</evidence>
<dbReference type="InterPro" id="IPR008042">
    <property type="entry name" value="Retrotrans_Pao"/>
</dbReference>
<proteinExistence type="predicted"/>
<dbReference type="PANTHER" id="PTHR47331">
    <property type="entry name" value="PHD-TYPE DOMAIN-CONTAINING PROTEIN"/>
    <property type="match status" value="1"/>
</dbReference>
<comment type="caution">
    <text evidence="1">The sequence shown here is derived from an EMBL/GenBank/DDBJ whole genome shotgun (WGS) entry which is preliminary data.</text>
</comment>
<evidence type="ECO:0000313" key="2">
    <source>
        <dbReference type="Proteomes" id="UP001162164"/>
    </source>
</evidence>
<keyword evidence="2" id="KW-1185">Reference proteome</keyword>
<protein>
    <submittedName>
        <fullName evidence="1">Uncharacterized protein</fullName>
    </submittedName>
</protein>
<reference evidence="1" key="1">
    <citation type="journal article" date="2023" name="Insect Mol. Biol.">
        <title>Genome sequencing provides insights into the evolution of gene families encoding plant cell wall-degrading enzymes in longhorned beetles.</title>
        <authorList>
            <person name="Shin N.R."/>
            <person name="Okamura Y."/>
            <person name="Kirsch R."/>
            <person name="Pauchet Y."/>
        </authorList>
    </citation>
    <scope>NUCLEOTIDE SEQUENCE</scope>
    <source>
        <strain evidence="1">MMC_N1</strain>
    </source>
</reference>
<dbReference type="EMBL" id="JAPWTJ010002292">
    <property type="protein sequence ID" value="KAJ8966815.1"/>
    <property type="molecule type" value="Genomic_DNA"/>
</dbReference>
<dbReference type="Proteomes" id="UP001162164">
    <property type="component" value="Unassembled WGS sequence"/>
</dbReference>
<accession>A0ABQ9IVB7</accession>
<sequence length="197" mass="21956">MHEIFGNDPENEPLSIASNGLGLIVLSNTAKQYSTDTIRKLSKSFYVDNRVTSVPDEEAVNTFISDSVAAMAEGQFELRGVGSFLEILMMKIVISLFLDLHVDTENLIVTKRQILSLAQKVFDPIGFTVPTTLVPKLLLQSLWEKQISWDTPVDDEIKTAFKRWASDLQQHFFGATPQQLSPGFKETRNGVHLCGIG</sequence>
<name>A0ABQ9IVB7_9CUCU</name>
<organism evidence="1 2">
    <name type="scientific">Molorchus minor</name>
    <dbReference type="NCBI Taxonomy" id="1323400"/>
    <lineage>
        <taxon>Eukaryota</taxon>
        <taxon>Metazoa</taxon>
        <taxon>Ecdysozoa</taxon>
        <taxon>Arthropoda</taxon>
        <taxon>Hexapoda</taxon>
        <taxon>Insecta</taxon>
        <taxon>Pterygota</taxon>
        <taxon>Neoptera</taxon>
        <taxon>Endopterygota</taxon>
        <taxon>Coleoptera</taxon>
        <taxon>Polyphaga</taxon>
        <taxon>Cucujiformia</taxon>
        <taxon>Chrysomeloidea</taxon>
        <taxon>Cerambycidae</taxon>
        <taxon>Lamiinae</taxon>
        <taxon>Monochamini</taxon>
        <taxon>Molorchus</taxon>
    </lineage>
</organism>
<gene>
    <name evidence="1" type="ORF">NQ317_015807</name>
</gene>
<dbReference type="Pfam" id="PF05380">
    <property type="entry name" value="Peptidase_A17"/>
    <property type="match status" value="1"/>
</dbReference>